<dbReference type="SUPFAM" id="SSF51905">
    <property type="entry name" value="FAD/NAD(P)-binding domain"/>
    <property type="match status" value="1"/>
</dbReference>
<dbReference type="Gene3D" id="1.10.3110.10">
    <property type="entry name" value="protoporphyrinogen ix oxidase, domain 3"/>
    <property type="match status" value="1"/>
</dbReference>
<evidence type="ECO:0000256" key="6">
    <source>
        <dbReference type="RuleBase" id="RU364052"/>
    </source>
</evidence>
<dbReference type="GO" id="GO:0006783">
    <property type="term" value="P:heme biosynthetic process"/>
    <property type="evidence" value="ECO:0007669"/>
    <property type="project" value="UniProtKB-UniRule"/>
</dbReference>
<evidence type="ECO:0000256" key="5">
    <source>
        <dbReference type="ARBA" id="ARBA00023133"/>
    </source>
</evidence>
<dbReference type="SUPFAM" id="SSF54373">
    <property type="entry name" value="FAD-linked reductases, C-terminal domain"/>
    <property type="match status" value="1"/>
</dbReference>
<name>A0A9X4MHT7_9BACT</name>
<accession>A0A9X4MHT7</accession>
<protein>
    <recommendedName>
        <fullName evidence="6">Coproporphyrinogen III oxidase</fullName>
        <ecNumber evidence="6">1.3.3.15</ecNumber>
    </recommendedName>
</protein>
<organism evidence="8 9">
    <name type="scientific">Thiovibrio frasassiensis</name>
    <dbReference type="NCBI Taxonomy" id="2984131"/>
    <lineage>
        <taxon>Bacteria</taxon>
        <taxon>Pseudomonadati</taxon>
        <taxon>Thermodesulfobacteriota</taxon>
        <taxon>Desulfobulbia</taxon>
        <taxon>Desulfobulbales</taxon>
        <taxon>Thiovibrionaceae</taxon>
        <taxon>Thiovibrio</taxon>
    </lineage>
</organism>
<dbReference type="InterPro" id="IPR036188">
    <property type="entry name" value="FAD/NAD-bd_sf"/>
</dbReference>
<dbReference type="RefSeq" id="WP_307632090.1">
    <property type="nucleotide sequence ID" value="NZ_JAPHEH010000001.1"/>
</dbReference>
<comment type="pathway">
    <text evidence="6">Porphyrin-containing compound metabolism; protoheme biosynthesis.</text>
</comment>
<keyword evidence="2 6" id="KW-0285">Flavoprotein</keyword>
<comment type="catalytic activity">
    <reaction evidence="6">
        <text>coproporphyrinogen III + 3 O2 = coproporphyrin III + 3 H2O2</text>
        <dbReference type="Rhea" id="RHEA:43436"/>
        <dbReference type="ChEBI" id="CHEBI:15379"/>
        <dbReference type="ChEBI" id="CHEBI:16240"/>
        <dbReference type="ChEBI" id="CHEBI:57309"/>
        <dbReference type="ChEBI" id="CHEBI:131725"/>
        <dbReference type="EC" id="1.3.3.15"/>
    </reaction>
</comment>
<keyword evidence="5 6" id="KW-0350">Heme biosynthesis</keyword>
<evidence type="ECO:0000256" key="4">
    <source>
        <dbReference type="ARBA" id="ARBA00023002"/>
    </source>
</evidence>
<feature type="domain" description="Amine oxidase" evidence="7">
    <location>
        <begin position="14"/>
        <end position="437"/>
    </location>
</feature>
<keyword evidence="4 6" id="KW-0560">Oxidoreductase</keyword>
<dbReference type="PANTHER" id="PTHR42923">
    <property type="entry name" value="PROTOPORPHYRINOGEN OXIDASE"/>
    <property type="match status" value="1"/>
</dbReference>
<gene>
    <name evidence="8" type="primary">hemG</name>
    <name evidence="8" type="ORF">OLX77_02940</name>
</gene>
<dbReference type="AlphaFoldDB" id="A0A9X4MHT7"/>
<comment type="function">
    <text evidence="6">Involved in coproporphyrin-dependent heme b biosynthesis. Catalyzes the oxidation of coproporphyrinogen III to coproporphyrin III.</text>
</comment>
<dbReference type="InterPro" id="IPR002937">
    <property type="entry name" value="Amino_oxidase"/>
</dbReference>
<comment type="similarity">
    <text evidence="6">Belongs to the protoporphyrinogen/coproporphyrinogen oxidase family. Coproporphyrinogen III oxidase subfamily.</text>
</comment>
<dbReference type="Gene3D" id="3.90.660.20">
    <property type="entry name" value="Protoporphyrinogen oxidase, mitochondrial, domain 2"/>
    <property type="match status" value="1"/>
</dbReference>
<evidence type="ECO:0000256" key="1">
    <source>
        <dbReference type="ARBA" id="ARBA00001974"/>
    </source>
</evidence>
<dbReference type="Proteomes" id="UP001154240">
    <property type="component" value="Unassembled WGS sequence"/>
</dbReference>
<dbReference type="PANTHER" id="PTHR42923:SF3">
    <property type="entry name" value="PROTOPORPHYRINOGEN OXIDASE"/>
    <property type="match status" value="1"/>
</dbReference>
<evidence type="ECO:0000313" key="8">
    <source>
        <dbReference type="EMBL" id="MDG4475114.1"/>
    </source>
</evidence>
<comment type="cofactor">
    <cofactor evidence="1 6">
        <name>FAD</name>
        <dbReference type="ChEBI" id="CHEBI:57692"/>
    </cofactor>
</comment>
<evidence type="ECO:0000259" key="7">
    <source>
        <dbReference type="Pfam" id="PF01593"/>
    </source>
</evidence>
<reference evidence="8" key="2">
    <citation type="submission" date="2022-10" db="EMBL/GenBank/DDBJ databases">
        <authorList>
            <person name="Aronson H.S."/>
        </authorList>
    </citation>
    <scope>NUCLEOTIDE SEQUENCE</scope>
    <source>
        <strain evidence="8">RS19-109</strain>
    </source>
</reference>
<keyword evidence="9" id="KW-1185">Reference proteome</keyword>
<evidence type="ECO:0000313" key="9">
    <source>
        <dbReference type="Proteomes" id="UP001154240"/>
    </source>
</evidence>
<keyword evidence="6" id="KW-0963">Cytoplasm</keyword>
<reference evidence="8" key="1">
    <citation type="journal article" date="2022" name="bioRxiv">
        <title>Thiovibrio frasassiensisgen. nov., sp. nov., an autotrophic, elemental sulfur disproportionating bacterium isolated from sulfidic karst sediment, and proposal of Thiovibrionaceae fam. nov.</title>
        <authorList>
            <person name="Aronson H."/>
            <person name="Thomas C."/>
            <person name="Bhattacharyya M."/>
            <person name="Eckstein S."/>
            <person name="Jensen S."/>
            <person name="Barco R."/>
            <person name="Macalady J."/>
            <person name="Amend J."/>
        </authorList>
    </citation>
    <scope>NUCLEOTIDE SEQUENCE</scope>
    <source>
        <strain evidence="8">RS19-109</strain>
    </source>
</reference>
<evidence type="ECO:0000256" key="2">
    <source>
        <dbReference type="ARBA" id="ARBA00022630"/>
    </source>
</evidence>
<dbReference type="EMBL" id="JAPHEH010000001">
    <property type="protein sequence ID" value="MDG4475114.1"/>
    <property type="molecule type" value="Genomic_DNA"/>
</dbReference>
<keyword evidence="3 6" id="KW-0274">FAD</keyword>
<sequence length="454" mass="49306">MPEIHEIIIVGAGLSGLSAAHFLGQSVPDQDILILEQDDRPGGAVRSFREEGYLAEWGPHGFLDNNPASRALLRETGLERIAQKAPLGSFVRYVCHGGRLVQLPQKPQALLTTPLLSPLGKLRLLGDLFKKPRLEEQSVGQWAAYRFGPEVLPLVDAAITGTFAGDYERLSIDGVMPGVRALEKEAGSVLKGLLQKKKGAGAGTLPAMTSFPLGMEQLITTLATGANILYHQPVRAITRQDDAWEIQTETKTHRAATVILALPVNAALALLAAHAPPLAALPTASIATVALGFSDTAQVPFGFGYLAPEREKRFAMGALFSTHMFPGRAPQGKVLLEALVGGRRHPERLELSDEVLVGRIYDDLRQLLPLPEPPCFSRVLRGPSAIPQLEMGYPALLAWKDSLEQRLDGLHLCGFGWEGIGMNDMMKTAKTVADRILHRASDKQQQAEVRPVYF</sequence>
<comment type="subcellular location">
    <subcellularLocation>
        <location evidence="6">Cytoplasm</location>
    </subcellularLocation>
</comment>
<comment type="caution">
    <text evidence="8">The sequence shown here is derived from an EMBL/GenBank/DDBJ whole genome shotgun (WGS) entry which is preliminary data.</text>
</comment>
<dbReference type="GO" id="GO:0005737">
    <property type="term" value="C:cytoplasm"/>
    <property type="evidence" value="ECO:0007669"/>
    <property type="project" value="UniProtKB-SubCell"/>
</dbReference>
<dbReference type="Pfam" id="PF01593">
    <property type="entry name" value="Amino_oxidase"/>
    <property type="match status" value="1"/>
</dbReference>
<dbReference type="InterPro" id="IPR004572">
    <property type="entry name" value="Protoporphyrinogen_oxidase"/>
</dbReference>
<dbReference type="GO" id="GO:0004729">
    <property type="term" value="F:oxygen-dependent protoporphyrinogen oxidase activity"/>
    <property type="evidence" value="ECO:0007669"/>
    <property type="project" value="UniProtKB-UniRule"/>
</dbReference>
<dbReference type="Gene3D" id="3.50.50.60">
    <property type="entry name" value="FAD/NAD(P)-binding domain"/>
    <property type="match status" value="1"/>
</dbReference>
<proteinExistence type="inferred from homology"/>
<dbReference type="NCBIfam" id="TIGR00562">
    <property type="entry name" value="proto_IX_ox"/>
    <property type="match status" value="1"/>
</dbReference>
<dbReference type="InterPro" id="IPR050464">
    <property type="entry name" value="Zeta_carotene_desat/Oxidored"/>
</dbReference>
<evidence type="ECO:0000256" key="3">
    <source>
        <dbReference type="ARBA" id="ARBA00022827"/>
    </source>
</evidence>
<dbReference type="EC" id="1.3.3.15" evidence="6"/>